<comment type="caution">
    <text evidence="1">The sequence shown here is derived from an EMBL/GenBank/DDBJ whole genome shotgun (WGS) entry which is preliminary data.</text>
</comment>
<organism evidence="1 2">
    <name type="scientific">Caerostris extrusa</name>
    <name type="common">Bark spider</name>
    <name type="synonym">Caerostris bankana</name>
    <dbReference type="NCBI Taxonomy" id="172846"/>
    <lineage>
        <taxon>Eukaryota</taxon>
        <taxon>Metazoa</taxon>
        <taxon>Ecdysozoa</taxon>
        <taxon>Arthropoda</taxon>
        <taxon>Chelicerata</taxon>
        <taxon>Arachnida</taxon>
        <taxon>Araneae</taxon>
        <taxon>Araneomorphae</taxon>
        <taxon>Entelegynae</taxon>
        <taxon>Araneoidea</taxon>
        <taxon>Araneidae</taxon>
        <taxon>Caerostris</taxon>
    </lineage>
</organism>
<keyword evidence="2" id="KW-1185">Reference proteome</keyword>
<dbReference type="Proteomes" id="UP001054945">
    <property type="component" value="Unassembled WGS sequence"/>
</dbReference>
<evidence type="ECO:0000313" key="2">
    <source>
        <dbReference type="Proteomes" id="UP001054945"/>
    </source>
</evidence>
<protein>
    <submittedName>
        <fullName evidence="1">Uncharacterized protein</fullName>
    </submittedName>
</protein>
<reference evidence="1 2" key="1">
    <citation type="submission" date="2021-06" db="EMBL/GenBank/DDBJ databases">
        <title>Caerostris extrusa draft genome.</title>
        <authorList>
            <person name="Kono N."/>
            <person name="Arakawa K."/>
        </authorList>
    </citation>
    <scope>NUCLEOTIDE SEQUENCE [LARGE SCALE GENOMIC DNA]</scope>
</reference>
<proteinExistence type="predicted"/>
<sequence>MPHRNGPYVVLSQRTPSSYKIASLDDPQVPIGVYHASAIKNFNKTSSVTPIKPLGKLGHPQKTGQPVSNDLYWFCNETQKDVTILPLTCCQKKV</sequence>
<dbReference type="EMBL" id="BPLR01021064">
    <property type="protein sequence ID" value="GIX85441.1"/>
    <property type="molecule type" value="Genomic_DNA"/>
</dbReference>
<gene>
    <name evidence="1" type="ORF">CEXT_39101</name>
</gene>
<accession>A0AAV4NKZ4</accession>
<name>A0AAV4NKZ4_CAEEX</name>
<dbReference type="AlphaFoldDB" id="A0AAV4NKZ4"/>
<evidence type="ECO:0000313" key="1">
    <source>
        <dbReference type="EMBL" id="GIX85441.1"/>
    </source>
</evidence>